<dbReference type="Proteomes" id="UP000600247">
    <property type="component" value="Unassembled WGS sequence"/>
</dbReference>
<organism evidence="2 3">
    <name type="scientific">Paenibacillus radicis</name>
    <name type="common">ex Gao et al. 2016</name>
    <dbReference type="NCBI Taxonomy" id="1737354"/>
    <lineage>
        <taxon>Bacteria</taxon>
        <taxon>Bacillati</taxon>
        <taxon>Bacillota</taxon>
        <taxon>Bacilli</taxon>
        <taxon>Bacillales</taxon>
        <taxon>Paenibacillaceae</taxon>
        <taxon>Paenibacillus</taxon>
    </lineage>
</organism>
<feature type="domain" description="SLH" evidence="1">
    <location>
        <begin position="1163"/>
        <end position="1226"/>
    </location>
</feature>
<evidence type="ECO:0000259" key="1">
    <source>
        <dbReference type="PROSITE" id="PS51272"/>
    </source>
</evidence>
<feature type="domain" description="SLH" evidence="1">
    <location>
        <begin position="1105"/>
        <end position="1162"/>
    </location>
</feature>
<accession>A0A917M142</accession>
<feature type="domain" description="SLH" evidence="1">
    <location>
        <begin position="1038"/>
        <end position="1103"/>
    </location>
</feature>
<comment type="caution">
    <text evidence="2">The sequence shown here is derived from an EMBL/GenBank/DDBJ whole genome shotgun (WGS) entry which is preliminary data.</text>
</comment>
<protein>
    <recommendedName>
        <fullName evidence="1">SLH domain-containing protein</fullName>
    </recommendedName>
</protein>
<dbReference type="InterPro" id="IPR001119">
    <property type="entry name" value="SLH_dom"/>
</dbReference>
<sequence>MTHYETHSNAVYVSWATQYTFSDDGIVQQSSAPPAEADWVTPSNFYDLGWGRNSWNKVYTYSDFGQIAQTNDPMTIPPTAAWATISSFQVEAALSTVPIADTVFRYSLNGTDVLTASNALDIPPNALWAALASFDDGWYETENYTFSDYTLERAVPSVQSFIVSSNSGNSVYAKSGNRVTVALQTDIPVAVPVLKIAGVELPVSGSGTSWSANLDLSGAVADGTLPVFAAIYTEEGAPGPIITDTTDSSTVNFDNTAPSLSYSLSPGSPTRQDVTVQVAASDAASGVELTKWASGTQTAAFFATQGTAFASSFNVSANGTYTVYARDRIGNEALLPVTVSNIDRDAPAVSLTASTTLPTNADIEVTVTIVDDSAIGSQLWATGLQDAAYFQAGNGNTFTDHFLANVNNLYSVYVEDTVGNYTLTTITVSNLFKQAPEITLTSFPDEPTNQAAIIGVEVQVAGEDEGNALVALRWSKGEQDMAYFADGGGQDIIADYEFEGDENGRYSVYARDAAGNETISFIDISYIDRTAPTLTLTPDVTVPTNDYVTITVEAEDADSGLQGVRWSAVEPSPDMPWPSSEVEDGAFTAEANGTYTVIAFDNVGNETVRQISVTNIMRDKPALLLSPETTEPTGNKVAVSVEASAVGDGNRIAVIRWAAGELPVGFFREGLSKDITEDKRFDVTANGTYTVYVRDIAGNEAIETIEIDNIRRTNTALAALAVSNAGQELSISPAYSPEQLHYSLRVDSNVESITLTAGAVDGTGAVAVNGNPLAAGVSASVMLNSGVNTIHIVVTAELASVQRNYTIEVTRERPASSGSETGTGAGSGTVQNNVFVAKLNGKLVAGLNETSKSSPDGTVQYDLKLNDAAAIAALAEASGKNVLSIVRNGESASQIAGAELTLSSKALTQLKDRGIGVVFDIGEASYEIPAGVSVPGGGDLVVQLKPLRQPADIEQLLNGAAASASHNLKLKSVGTPIAFASNAAETKGTDTGNVLLLSLPKGLDAAALHKLAVYLENGGDSKSILPGTLRYDAQGSAIGIAFAAGNAGRAAVVQAEPVTVAYERYINGYADGSFAPARAVTRAELAALLMKLSPSEGTNSAGGNHAVVFSDVPASHWAAEAITYAAAAGWMNGSPDGLFHPGEQLTRAELAAVLVRWREVQATGRASFSDAASHWASAEIAAAEREGWVTGYEDGSFRPGRSVTRAEAVTVLNRVLGRPQLAEGGPAWSDVPASHWAAGAIRSASQSFEAQYYLSGEVEPIVK</sequence>
<dbReference type="InterPro" id="IPR025883">
    <property type="entry name" value="Cadherin-like_domain"/>
</dbReference>
<reference evidence="2 3" key="1">
    <citation type="journal article" date="2014" name="Int. J. Syst. Evol. Microbiol.">
        <title>Complete genome sequence of Corynebacterium casei LMG S-19264T (=DSM 44701T), isolated from a smear-ripened cheese.</title>
        <authorList>
            <consortium name="US DOE Joint Genome Institute (JGI-PGF)"/>
            <person name="Walter F."/>
            <person name="Albersmeier A."/>
            <person name="Kalinowski J."/>
            <person name="Ruckert C."/>
        </authorList>
    </citation>
    <scope>NUCLEOTIDE SEQUENCE [LARGE SCALE GENOMIC DNA]</scope>
    <source>
        <strain evidence="2 3">CGMCC 1.15286</strain>
    </source>
</reference>
<proteinExistence type="predicted"/>
<dbReference type="PROSITE" id="PS51272">
    <property type="entry name" value="SLH"/>
    <property type="match status" value="3"/>
</dbReference>
<gene>
    <name evidence="2" type="ORF">GCM10010918_30220</name>
</gene>
<dbReference type="AlphaFoldDB" id="A0A917M142"/>
<dbReference type="Pfam" id="PF00395">
    <property type="entry name" value="SLH"/>
    <property type="match status" value="3"/>
</dbReference>
<dbReference type="PANTHER" id="PTHR43308">
    <property type="entry name" value="OUTER MEMBRANE PROTEIN ALPHA-RELATED"/>
    <property type="match status" value="1"/>
</dbReference>
<name>A0A917M142_9BACL</name>
<dbReference type="Pfam" id="PF12733">
    <property type="entry name" value="Cadherin-like"/>
    <property type="match status" value="1"/>
</dbReference>
<dbReference type="InterPro" id="IPR051465">
    <property type="entry name" value="Cell_Envelope_Struct_Comp"/>
</dbReference>
<evidence type="ECO:0000313" key="3">
    <source>
        <dbReference type="Proteomes" id="UP000600247"/>
    </source>
</evidence>
<evidence type="ECO:0000313" key="2">
    <source>
        <dbReference type="EMBL" id="GGG72392.1"/>
    </source>
</evidence>
<keyword evidence="3" id="KW-1185">Reference proteome</keyword>
<dbReference type="EMBL" id="BMHY01000005">
    <property type="protein sequence ID" value="GGG72392.1"/>
    <property type="molecule type" value="Genomic_DNA"/>
</dbReference>